<sequence>MTSNAADINNEILTSEKDRGNYNIQPPTNPTLEQMQVARKESSSGFMLLSVRHTSNIGSLSNGREMHPLVENYDENYVRAATMQAASNTMVANNPDMSRHFSSTMSLEAEEYDNNEDNSDPHSEPNQFSHNQQQQHQFVMRNPPSNFNPPHIATMEPPVNGTQVVDGLRPVAVSNLAQIQLSPGAVPIPAAVVQSPQQPPPPIAAVPVVFHQINSHESTLIPVASLDSLTQLQSAGILPGSTHEPRPSVQLTEISPFRYSDPSGMPPTVIAITSVAAMEGAAQAANLAPGQQTVSAVLNEPSIQSIIDQMTTEPLRSVSDALLSNPLLTSFNTPIQPASRFRKARIHETVEQWSSKRISLHDCHLKAVPDWVTYLQSRPIDTTFNHPIAQQGRCLYCFVPGNFGSQCSKHNHNQNFSKFLIGASSKHHHTRSATCSLPTVPETSEQSHIIQAAFTAYRAATQQGYNLKNLLSTWDSGERSANKALLEQFGRSLSPKTNKDPHGLKPNASEPVLALSASTVTHHQRQQIETAYNSTDFNANIPIQGNEELSNEGLTMVARPTGATHQQHPSELVSVLEQPQAPPNGVPQALEVSPTHASDPSVAYLRRQIPLNSEEGEAAARSECVQVQPPSTLPVTMPDQRLIAPPPTSPTLATLVVGGVEQTSAAVVAPAVSPRNMQSFSGTAIGSVQLSPDREISGGIGGGIVAAIPQVPVPSTASNHNLTSVISSSLDHILSEDGVSTITIPQTQAPAPAVAVVAAAPVVTTAAATTTDLARTITPSVISNLPPTIGSHSAAATSLDFSAASRNICEAVEAVANVYAPPLAIGPMNASSPSSMQISPSPPPLSQTPYPAMASNSPSSNNNTNATTTSVSGNLQAPVPKCMDVIRGAIMETLQDHYAQLSSEIEVLRATVNSLQQQNIQLQTYKQAFDNLRPYLPPETWEQINQQVRAAEIAESNQAAVAAATATATAQESIAYQPQPQTQHFFPTSNAAATVATVQQQLNSAFQVQQQQPVNLSPSHIPPPQNNSKTDPQ</sequence>
<evidence type="ECO:0000256" key="1">
    <source>
        <dbReference type="SAM" id="Coils"/>
    </source>
</evidence>
<evidence type="ECO:0000313" key="3">
    <source>
        <dbReference type="EMBL" id="VUZ53304.1"/>
    </source>
</evidence>
<name>A0A564Z3C5_HYMDI</name>
<feature type="coiled-coil region" evidence="1">
    <location>
        <begin position="891"/>
        <end position="918"/>
    </location>
</feature>
<evidence type="ECO:0000256" key="2">
    <source>
        <dbReference type="SAM" id="MobiDB-lite"/>
    </source>
</evidence>
<reference evidence="3 4" key="1">
    <citation type="submission" date="2019-07" db="EMBL/GenBank/DDBJ databases">
        <authorList>
            <person name="Jastrzebski P J."/>
            <person name="Paukszto L."/>
            <person name="Jastrzebski P J."/>
        </authorList>
    </citation>
    <scope>NUCLEOTIDE SEQUENCE [LARGE SCALE GENOMIC DNA]</scope>
    <source>
        <strain evidence="3 4">WMS-il1</strain>
    </source>
</reference>
<proteinExistence type="predicted"/>
<feature type="compositionally biased region" description="Polar residues" evidence="2">
    <location>
        <begin position="1"/>
        <end position="13"/>
    </location>
</feature>
<protein>
    <submittedName>
        <fullName evidence="3">Uncharacterized protein</fullName>
    </submittedName>
</protein>
<feature type="compositionally biased region" description="Low complexity" evidence="2">
    <location>
        <begin position="847"/>
        <end position="873"/>
    </location>
</feature>
<organism evidence="3 4">
    <name type="scientific">Hymenolepis diminuta</name>
    <name type="common">Rat tapeworm</name>
    <dbReference type="NCBI Taxonomy" id="6216"/>
    <lineage>
        <taxon>Eukaryota</taxon>
        <taxon>Metazoa</taxon>
        <taxon>Spiralia</taxon>
        <taxon>Lophotrochozoa</taxon>
        <taxon>Platyhelminthes</taxon>
        <taxon>Cestoda</taxon>
        <taxon>Eucestoda</taxon>
        <taxon>Cyclophyllidea</taxon>
        <taxon>Hymenolepididae</taxon>
        <taxon>Hymenolepis</taxon>
    </lineage>
</organism>
<dbReference type="EMBL" id="CABIJS010000555">
    <property type="protein sequence ID" value="VUZ53304.1"/>
    <property type="molecule type" value="Genomic_DNA"/>
</dbReference>
<feature type="region of interest" description="Disordered" evidence="2">
    <location>
        <begin position="830"/>
        <end position="873"/>
    </location>
</feature>
<feature type="region of interest" description="Disordered" evidence="2">
    <location>
        <begin position="110"/>
        <end position="149"/>
    </location>
</feature>
<feature type="region of interest" description="Disordered" evidence="2">
    <location>
        <begin position="1"/>
        <end position="24"/>
    </location>
</feature>
<feature type="region of interest" description="Disordered" evidence="2">
    <location>
        <begin position="1009"/>
        <end position="1033"/>
    </location>
</feature>
<gene>
    <name evidence="3" type="ORF">WMSIL1_LOCUS11551</name>
</gene>
<accession>A0A564Z3C5</accession>
<evidence type="ECO:0000313" key="4">
    <source>
        <dbReference type="Proteomes" id="UP000321570"/>
    </source>
</evidence>
<dbReference type="Proteomes" id="UP000321570">
    <property type="component" value="Unassembled WGS sequence"/>
</dbReference>
<feature type="compositionally biased region" description="Low complexity" evidence="2">
    <location>
        <begin position="126"/>
        <end position="138"/>
    </location>
</feature>
<keyword evidence="1" id="KW-0175">Coiled coil</keyword>
<keyword evidence="4" id="KW-1185">Reference proteome</keyword>
<dbReference type="AlphaFoldDB" id="A0A564Z3C5"/>
<feature type="region of interest" description="Disordered" evidence="2">
    <location>
        <begin position="579"/>
        <end position="599"/>
    </location>
</feature>
<feature type="compositionally biased region" description="Polar residues" evidence="2">
    <location>
        <begin position="1009"/>
        <end position="1018"/>
    </location>
</feature>